<dbReference type="NCBIfam" id="TIGR01993">
    <property type="entry name" value="Pyr-5-nucltdase"/>
    <property type="match status" value="1"/>
</dbReference>
<protein>
    <submittedName>
        <fullName evidence="1">Pyrimidine 5'-nucleotidase</fullName>
    </submittedName>
</protein>
<dbReference type="PANTHER" id="PTHR12725">
    <property type="entry name" value="HALOACID DEHALOGENASE-LIKE HYDROLASE"/>
    <property type="match status" value="1"/>
</dbReference>
<dbReference type="InterPro" id="IPR010237">
    <property type="entry name" value="Pyr-5-nucltdase"/>
</dbReference>
<reference evidence="1 2" key="1">
    <citation type="submission" date="2019-07" db="EMBL/GenBank/DDBJ databases">
        <title>Insights of Desulfuromonas acetexigens electromicrobiology.</title>
        <authorList>
            <person name="Katuri K."/>
            <person name="Sapireddy V."/>
            <person name="Shaw D.R."/>
            <person name="Saikaly P."/>
        </authorList>
    </citation>
    <scope>NUCLEOTIDE SEQUENCE [LARGE SCALE GENOMIC DNA]</scope>
    <source>
        <strain evidence="1 2">2873</strain>
    </source>
</reference>
<name>A0A550JF20_9BACT</name>
<dbReference type="InterPro" id="IPR023214">
    <property type="entry name" value="HAD_sf"/>
</dbReference>
<dbReference type="Gene3D" id="3.40.50.1000">
    <property type="entry name" value="HAD superfamily/HAD-like"/>
    <property type="match status" value="1"/>
</dbReference>
<dbReference type="NCBIfam" id="TIGR01509">
    <property type="entry name" value="HAD-SF-IA-v3"/>
    <property type="match status" value="1"/>
</dbReference>
<gene>
    <name evidence="1" type="ORF">FL622_08335</name>
</gene>
<organism evidence="1 2">
    <name type="scientific">Trichloromonas acetexigens</name>
    <dbReference type="NCBI Taxonomy" id="38815"/>
    <lineage>
        <taxon>Bacteria</taxon>
        <taxon>Pseudomonadati</taxon>
        <taxon>Thermodesulfobacteriota</taxon>
        <taxon>Desulfuromonadia</taxon>
        <taxon>Desulfuromonadales</taxon>
        <taxon>Trichloromonadaceae</taxon>
        <taxon>Trichloromonas</taxon>
    </lineage>
</organism>
<dbReference type="OrthoDB" id="9807630at2"/>
<dbReference type="Pfam" id="PF00702">
    <property type="entry name" value="Hydrolase"/>
    <property type="match status" value="1"/>
</dbReference>
<comment type="caution">
    <text evidence="1">The sequence shown here is derived from an EMBL/GenBank/DDBJ whole genome shotgun (WGS) entry which is preliminary data.</text>
</comment>
<dbReference type="SFLD" id="SFLDS00003">
    <property type="entry name" value="Haloacid_Dehalogenase"/>
    <property type="match status" value="1"/>
</dbReference>
<proteinExistence type="predicted"/>
<keyword evidence="2" id="KW-1185">Reference proteome</keyword>
<dbReference type="SUPFAM" id="SSF56784">
    <property type="entry name" value="HAD-like"/>
    <property type="match status" value="1"/>
</dbReference>
<dbReference type="RefSeq" id="WP_092057824.1">
    <property type="nucleotide sequence ID" value="NZ_FOJJ01000037.1"/>
</dbReference>
<dbReference type="PANTHER" id="PTHR12725:SF117">
    <property type="entry name" value="HALOACID DEHALOGENASE-LIKE HYDROLASE"/>
    <property type="match status" value="1"/>
</dbReference>
<evidence type="ECO:0000313" key="2">
    <source>
        <dbReference type="Proteomes" id="UP000317155"/>
    </source>
</evidence>
<accession>A0A550JF20</accession>
<dbReference type="InterPro" id="IPR036412">
    <property type="entry name" value="HAD-like_sf"/>
</dbReference>
<sequence>MLLFDLDNTLYPPERELFSLIDVRINRYMSEVVGIPAAEVDGLRRRYWAEYGVTLQGLIRHYRVDPEDYLDYVHDVDVASRLDPDAELRQALQQLPQRKAVFTNGSTGHAERVLAHLGLRDQFECIFDIRVAQYQPKPFAAPYHQVVAELGVDARDCTMIEDSQENLRTAKALGMRTVLVGAGPGADFVDVRIDRAAQVPTALAALPALPVSF</sequence>
<evidence type="ECO:0000313" key="1">
    <source>
        <dbReference type="EMBL" id="TRO81801.1"/>
    </source>
</evidence>
<dbReference type="Proteomes" id="UP000317155">
    <property type="component" value="Unassembled WGS sequence"/>
</dbReference>
<dbReference type="SFLD" id="SFLDG01132">
    <property type="entry name" value="C1.5.3:_5'-Nucleotidase_Like"/>
    <property type="match status" value="1"/>
</dbReference>
<dbReference type="SFLD" id="SFLDG01129">
    <property type="entry name" value="C1.5:_HAD__Beta-PGM__Phosphata"/>
    <property type="match status" value="1"/>
</dbReference>
<dbReference type="EMBL" id="VJVV01000005">
    <property type="protein sequence ID" value="TRO81801.1"/>
    <property type="molecule type" value="Genomic_DNA"/>
</dbReference>
<dbReference type="Gene3D" id="1.10.150.450">
    <property type="match status" value="1"/>
</dbReference>
<dbReference type="AlphaFoldDB" id="A0A550JF20"/>
<dbReference type="InterPro" id="IPR006439">
    <property type="entry name" value="HAD-SF_hydro_IA"/>
</dbReference>